<reference evidence="2" key="1">
    <citation type="submission" date="2006-06" db="EMBL/GenBank/DDBJ databases">
        <title>Complete sequence of chromosome of Chelativorans sp. BNC1.</title>
        <authorList>
            <consortium name="US DOE Joint Genome Institute"/>
            <person name="Copeland A."/>
            <person name="Lucas S."/>
            <person name="Lapidus A."/>
            <person name="Barry K."/>
            <person name="Detter J.C."/>
            <person name="Glavina del Rio T."/>
            <person name="Hammon N."/>
            <person name="Israni S."/>
            <person name="Dalin E."/>
            <person name="Tice H."/>
            <person name="Pitluck S."/>
            <person name="Chertkov O."/>
            <person name="Brettin T."/>
            <person name="Bruce D."/>
            <person name="Han C."/>
            <person name="Tapia R."/>
            <person name="Gilna P."/>
            <person name="Schmutz J."/>
            <person name="Larimer F."/>
            <person name="Land M."/>
            <person name="Hauser L."/>
            <person name="Kyrpides N."/>
            <person name="Mikhailova N."/>
            <person name="Richardson P."/>
        </authorList>
    </citation>
    <scope>NUCLEOTIDE SEQUENCE</scope>
    <source>
        <strain evidence="2">BNC1</strain>
    </source>
</reference>
<evidence type="ECO:0000313" key="2">
    <source>
        <dbReference type="EMBL" id="ABG64082.1"/>
    </source>
</evidence>
<sequence length="286" mass="29464">MSLVAVDGGGTGCRAVIADRSGIVLGRGESGPANVMTDLSGSLKHILEAVEQAGKQADFPSSISEHKAVLALAGANVGRFGEELLRRLPFADSIVESDATAAVRGALGTHDGAAAIIGTGSVFGAQSGGEIRIIGGWGFLLGDQASGARLGRALLEETLLAHDRVIQGSSVTQAVLARFGGDPREIVVFGQRARPADFGAFAPEIFACAEGGDAVARKIIAEAVRWIEASLDTVMPPNCDRVCLLGGLGKPYTPYLSERYRALLKPAQGNALDGALALAVEKFGKS</sequence>
<dbReference type="InterPro" id="IPR052519">
    <property type="entry name" value="Euk-type_GlcNAc_Kinase"/>
</dbReference>
<protein>
    <submittedName>
        <fullName evidence="2">ATPase, BadF/BadG/BcrA/BcrD type</fullName>
    </submittedName>
</protein>
<dbReference type="Pfam" id="PF01869">
    <property type="entry name" value="BcrAD_BadFG"/>
    <property type="match status" value="1"/>
</dbReference>
<dbReference type="InterPro" id="IPR002731">
    <property type="entry name" value="ATPase_BadF"/>
</dbReference>
<dbReference type="EMBL" id="CP000390">
    <property type="protein sequence ID" value="ABG64082.1"/>
    <property type="molecule type" value="Genomic_DNA"/>
</dbReference>
<dbReference type="STRING" id="266779.Meso_2705"/>
<organism evidence="2">
    <name type="scientific">Chelativorans sp. (strain BNC1)</name>
    <dbReference type="NCBI Taxonomy" id="266779"/>
    <lineage>
        <taxon>Bacteria</taxon>
        <taxon>Pseudomonadati</taxon>
        <taxon>Pseudomonadota</taxon>
        <taxon>Alphaproteobacteria</taxon>
        <taxon>Hyphomicrobiales</taxon>
        <taxon>Phyllobacteriaceae</taxon>
        <taxon>Chelativorans</taxon>
    </lineage>
</organism>
<gene>
    <name evidence="2" type="ordered locus">Meso_2705</name>
</gene>
<dbReference type="Gene3D" id="3.30.420.40">
    <property type="match status" value="2"/>
</dbReference>
<accession>Q11EU3</accession>
<name>Q11EU3_CHESB</name>
<dbReference type="CDD" id="cd24082">
    <property type="entry name" value="ASKHA_NBD_GspK-like"/>
    <property type="match status" value="1"/>
</dbReference>
<dbReference type="SUPFAM" id="SSF53067">
    <property type="entry name" value="Actin-like ATPase domain"/>
    <property type="match status" value="2"/>
</dbReference>
<dbReference type="PANTHER" id="PTHR43190:SF3">
    <property type="entry name" value="N-ACETYL-D-GLUCOSAMINE KINASE"/>
    <property type="match status" value="1"/>
</dbReference>
<dbReference type="eggNOG" id="COG2971">
    <property type="taxonomic scope" value="Bacteria"/>
</dbReference>
<dbReference type="AlphaFoldDB" id="Q11EU3"/>
<dbReference type="InterPro" id="IPR043129">
    <property type="entry name" value="ATPase_NBD"/>
</dbReference>
<dbReference type="PANTHER" id="PTHR43190">
    <property type="entry name" value="N-ACETYL-D-GLUCOSAMINE KINASE"/>
    <property type="match status" value="1"/>
</dbReference>
<evidence type="ECO:0000259" key="1">
    <source>
        <dbReference type="Pfam" id="PF01869"/>
    </source>
</evidence>
<feature type="domain" description="ATPase BadF/BadG/BcrA/BcrD type" evidence="1">
    <location>
        <begin position="6"/>
        <end position="248"/>
    </location>
</feature>
<dbReference type="OrthoDB" id="63487at2"/>
<dbReference type="HOGENOM" id="CLU_016274_2_0_5"/>
<dbReference type="KEGG" id="mes:Meso_2705"/>
<proteinExistence type="predicted"/>